<dbReference type="InterPro" id="IPR001173">
    <property type="entry name" value="Glyco_trans_2-like"/>
</dbReference>
<accession>A0A1M7T4N6</accession>
<name>A0A1M7T4N6_9RHOB</name>
<dbReference type="Proteomes" id="UP000184066">
    <property type="component" value="Unassembled WGS sequence"/>
</dbReference>
<dbReference type="STRING" id="1189325.SAMN04488119_104142"/>
<dbReference type="CDD" id="cd00761">
    <property type="entry name" value="Glyco_tranf_GTA_type"/>
    <property type="match status" value="1"/>
</dbReference>
<dbReference type="Gene3D" id="3.90.550.10">
    <property type="entry name" value="Spore Coat Polysaccharide Biosynthesis Protein SpsA, Chain A"/>
    <property type="match status" value="1"/>
</dbReference>
<dbReference type="PANTHER" id="PTHR43685">
    <property type="entry name" value="GLYCOSYLTRANSFERASE"/>
    <property type="match status" value="1"/>
</dbReference>
<sequence length="340" mass="36747">MPRAADDPAHQTDAPDASVILPAYNVAPFLERAARSALSQEGVAVELIIIDDASSDETHDVAQALAAGDPRVRVLRHARNLGCAPARNAGAAAARGRWIALLDADDAFLPGRLARLIGMAEANGFDALSDLPLFHDLKAGKPAPRQLPADGALELLTPRRFLERSVDPDAPLDYGLLKPIYRRALAASGRMTYPADERHGADFFGYLGALAAGVRFGVLHEALYAFSTRIGGVTGEYSPGSVTPVNYRAIASATRRHIEALRRAGRPLGDLPLDEACAMLELRVAKALELNAKYGWNTLRKGAWDRHWRWLRQDPRNPPLLAAMVARKTVRRALGRGPGS</sequence>
<gene>
    <name evidence="2" type="ORF">SAMN05216200_104142</name>
</gene>
<protein>
    <submittedName>
        <fullName evidence="2">Succinoglycan biosynthesis protein ExoO</fullName>
    </submittedName>
</protein>
<evidence type="ECO:0000313" key="3">
    <source>
        <dbReference type="Proteomes" id="UP000184066"/>
    </source>
</evidence>
<feature type="domain" description="Glycosyltransferase 2-like" evidence="1">
    <location>
        <begin position="18"/>
        <end position="175"/>
    </location>
</feature>
<dbReference type="InterPro" id="IPR050834">
    <property type="entry name" value="Glycosyltransf_2"/>
</dbReference>
<reference evidence="2 3" key="1">
    <citation type="submission" date="2016-12" db="EMBL/GenBank/DDBJ databases">
        <authorList>
            <person name="Song W.-J."/>
            <person name="Kurnit D.M."/>
        </authorList>
    </citation>
    <scope>NUCLEOTIDE SEQUENCE [LARGE SCALE GENOMIC DNA]</scope>
    <source>
        <strain evidence="2 3">CGMCC 1.10808</strain>
    </source>
</reference>
<dbReference type="RefSeq" id="WP_072747103.1">
    <property type="nucleotide sequence ID" value="NZ_FOHL01000004.1"/>
</dbReference>
<dbReference type="PANTHER" id="PTHR43685:SF2">
    <property type="entry name" value="GLYCOSYLTRANSFERASE 2-LIKE DOMAIN-CONTAINING PROTEIN"/>
    <property type="match status" value="1"/>
</dbReference>
<organism evidence="2 3">
    <name type="scientific">Oceanicella actignis</name>
    <dbReference type="NCBI Taxonomy" id="1189325"/>
    <lineage>
        <taxon>Bacteria</taxon>
        <taxon>Pseudomonadati</taxon>
        <taxon>Pseudomonadota</taxon>
        <taxon>Alphaproteobacteria</taxon>
        <taxon>Rhodobacterales</taxon>
        <taxon>Paracoccaceae</taxon>
        <taxon>Oceanicella</taxon>
    </lineage>
</organism>
<evidence type="ECO:0000259" key="1">
    <source>
        <dbReference type="Pfam" id="PF00535"/>
    </source>
</evidence>
<dbReference type="AlphaFoldDB" id="A0A1M7T4N6"/>
<proteinExistence type="predicted"/>
<dbReference type="Pfam" id="PF00535">
    <property type="entry name" value="Glycos_transf_2"/>
    <property type="match status" value="1"/>
</dbReference>
<keyword evidence="3" id="KW-1185">Reference proteome</keyword>
<dbReference type="InterPro" id="IPR029044">
    <property type="entry name" value="Nucleotide-diphossugar_trans"/>
</dbReference>
<dbReference type="EMBL" id="FRDL01000004">
    <property type="protein sequence ID" value="SHN65644.1"/>
    <property type="molecule type" value="Genomic_DNA"/>
</dbReference>
<dbReference type="SUPFAM" id="SSF53448">
    <property type="entry name" value="Nucleotide-diphospho-sugar transferases"/>
    <property type="match status" value="1"/>
</dbReference>
<evidence type="ECO:0000313" key="2">
    <source>
        <dbReference type="EMBL" id="SHN65644.1"/>
    </source>
</evidence>